<proteinExistence type="predicted"/>
<evidence type="ECO:0000313" key="3">
    <source>
        <dbReference type="EMBL" id="ASU84332.1"/>
    </source>
</evidence>
<evidence type="ECO:0000259" key="2">
    <source>
        <dbReference type="Pfam" id="PF00561"/>
    </source>
</evidence>
<dbReference type="PANTHER" id="PTHR43798">
    <property type="entry name" value="MONOACYLGLYCEROL LIPASE"/>
    <property type="match status" value="1"/>
</dbReference>
<keyword evidence="4" id="KW-1185">Reference proteome</keyword>
<dbReference type="KEGG" id="ngv:CDO52_17370"/>
<keyword evidence="1 3" id="KW-0378">Hydrolase</keyword>
<dbReference type="Gene3D" id="3.40.50.1820">
    <property type="entry name" value="alpha/beta hydrolase"/>
    <property type="match status" value="1"/>
</dbReference>
<gene>
    <name evidence="3" type="ORF">CDO52_17370</name>
</gene>
<dbReference type="GO" id="GO:0016020">
    <property type="term" value="C:membrane"/>
    <property type="evidence" value="ECO:0007669"/>
    <property type="project" value="TreeGrafter"/>
</dbReference>
<evidence type="ECO:0000256" key="1">
    <source>
        <dbReference type="ARBA" id="ARBA00022801"/>
    </source>
</evidence>
<dbReference type="InterPro" id="IPR000073">
    <property type="entry name" value="AB_hydrolase_1"/>
</dbReference>
<organism evidence="3 4">
    <name type="scientific">Nocardiopsis gilva YIM 90087</name>
    <dbReference type="NCBI Taxonomy" id="1235441"/>
    <lineage>
        <taxon>Bacteria</taxon>
        <taxon>Bacillati</taxon>
        <taxon>Actinomycetota</taxon>
        <taxon>Actinomycetes</taxon>
        <taxon>Streptosporangiales</taxon>
        <taxon>Nocardiopsidaceae</taxon>
        <taxon>Nocardiopsis</taxon>
    </lineage>
</organism>
<sequence>MTDGYRTFGHGDHKVLALNGWFGSAEAWRPLLPHLDPTAFSYVCLDYRGYGARKGIAGEYSLAEAARDALEFADDLGWSRFSVIGHSMGGSVMQRILADAPERVRGLVGISPVPANGIPFDEQSWQLFRGAVEEPANRRAIIDLTTGNRLTGVWLDTMVEYSLSNSDKAAFSAYLDAWARTDFHTEIAGSTVPIKAIVGEHDPAISADVLRSTFEKWYPNLEIDVLSNAGHYAVDETPIALATSIERFLVEV</sequence>
<reference evidence="3 4" key="1">
    <citation type="submission" date="2017-08" db="EMBL/GenBank/DDBJ databases">
        <title>The complete genome sequence of Nocardiopsis gilva YIM 90087.</title>
        <authorList>
            <person name="Yin M."/>
            <person name="Tang S."/>
        </authorList>
    </citation>
    <scope>NUCLEOTIDE SEQUENCE [LARGE SCALE GENOMIC DNA]</scope>
    <source>
        <strain evidence="3 4">YIM 90087</strain>
    </source>
</reference>
<protein>
    <submittedName>
        <fullName evidence="3">Alpha/beta hydrolase</fullName>
    </submittedName>
</protein>
<feature type="domain" description="AB hydrolase-1" evidence="2">
    <location>
        <begin position="15"/>
        <end position="236"/>
    </location>
</feature>
<dbReference type="InterPro" id="IPR050266">
    <property type="entry name" value="AB_hydrolase_sf"/>
</dbReference>
<dbReference type="GO" id="GO:0016787">
    <property type="term" value="F:hydrolase activity"/>
    <property type="evidence" value="ECO:0007669"/>
    <property type="project" value="UniProtKB-KW"/>
</dbReference>
<dbReference type="Proteomes" id="UP000215005">
    <property type="component" value="Chromosome"/>
</dbReference>
<dbReference type="PANTHER" id="PTHR43798:SF31">
    <property type="entry name" value="AB HYDROLASE SUPERFAMILY PROTEIN YCLE"/>
    <property type="match status" value="1"/>
</dbReference>
<dbReference type="SUPFAM" id="SSF53474">
    <property type="entry name" value="alpha/beta-Hydrolases"/>
    <property type="match status" value="1"/>
</dbReference>
<dbReference type="RefSeq" id="WP_017617995.1">
    <property type="nucleotide sequence ID" value="NZ_ANBG01000124.1"/>
</dbReference>
<dbReference type="EMBL" id="CP022753">
    <property type="protein sequence ID" value="ASU84332.1"/>
    <property type="molecule type" value="Genomic_DNA"/>
</dbReference>
<dbReference type="Pfam" id="PF00561">
    <property type="entry name" value="Abhydrolase_1"/>
    <property type="match status" value="1"/>
</dbReference>
<dbReference type="OrthoDB" id="3663240at2"/>
<evidence type="ECO:0000313" key="4">
    <source>
        <dbReference type="Proteomes" id="UP000215005"/>
    </source>
</evidence>
<dbReference type="InterPro" id="IPR029058">
    <property type="entry name" value="AB_hydrolase_fold"/>
</dbReference>
<dbReference type="AlphaFoldDB" id="A0A223S8C4"/>
<accession>A0A223S8C4</accession>
<name>A0A223S8C4_9ACTN</name>